<evidence type="ECO:0000313" key="4">
    <source>
        <dbReference type="WBParaSite" id="Csp11.Scaffold630.g20171.t1"/>
    </source>
</evidence>
<dbReference type="InterPro" id="IPR050235">
    <property type="entry name" value="CK1_Ser-Thr_kinase"/>
</dbReference>
<dbReference type="Pfam" id="PF00069">
    <property type="entry name" value="Pkinase"/>
    <property type="match status" value="1"/>
</dbReference>
<dbReference type="InterPro" id="IPR011009">
    <property type="entry name" value="Kinase-like_dom_sf"/>
</dbReference>
<dbReference type="SUPFAM" id="SSF56112">
    <property type="entry name" value="Protein kinase-like (PK-like)"/>
    <property type="match status" value="1"/>
</dbReference>
<protein>
    <recommendedName>
        <fullName evidence="1">non-specific serine/threonine protein kinase</fullName>
        <ecNumber evidence="1">2.7.11.1</ecNumber>
    </recommendedName>
</protein>
<dbReference type="WBParaSite" id="Csp11.Scaffold630.g20171.t1">
    <property type="protein sequence ID" value="Csp11.Scaffold630.g20171.t1"/>
    <property type="gene ID" value="Csp11.Scaffold630.g20171"/>
</dbReference>
<dbReference type="AlphaFoldDB" id="A0A1I7UWZ3"/>
<name>A0A1I7UWZ3_9PELO</name>
<keyword evidence="3" id="KW-1185">Reference proteome</keyword>
<dbReference type="Proteomes" id="UP000095282">
    <property type="component" value="Unplaced"/>
</dbReference>
<dbReference type="Gene3D" id="1.10.510.10">
    <property type="entry name" value="Transferase(Phosphotransferase) domain 1"/>
    <property type="match status" value="1"/>
</dbReference>
<dbReference type="PROSITE" id="PS50011">
    <property type="entry name" value="PROTEIN_KINASE_DOM"/>
    <property type="match status" value="1"/>
</dbReference>
<evidence type="ECO:0000256" key="1">
    <source>
        <dbReference type="ARBA" id="ARBA00012513"/>
    </source>
</evidence>
<dbReference type="PANTHER" id="PTHR11909">
    <property type="entry name" value="CASEIN KINASE-RELATED"/>
    <property type="match status" value="1"/>
</dbReference>
<evidence type="ECO:0000259" key="2">
    <source>
        <dbReference type="PROSITE" id="PS50011"/>
    </source>
</evidence>
<organism evidence="3 4">
    <name type="scientific">Caenorhabditis tropicalis</name>
    <dbReference type="NCBI Taxonomy" id="1561998"/>
    <lineage>
        <taxon>Eukaryota</taxon>
        <taxon>Metazoa</taxon>
        <taxon>Ecdysozoa</taxon>
        <taxon>Nematoda</taxon>
        <taxon>Chromadorea</taxon>
        <taxon>Rhabditida</taxon>
        <taxon>Rhabditina</taxon>
        <taxon>Rhabditomorpha</taxon>
        <taxon>Rhabditoidea</taxon>
        <taxon>Rhabditidae</taxon>
        <taxon>Peloderinae</taxon>
        <taxon>Caenorhabditis</taxon>
    </lineage>
</organism>
<reference evidence="4" key="1">
    <citation type="submission" date="2016-11" db="UniProtKB">
        <authorList>
            <consortium name="WormBaseParasite"/>
        </authorList>
    </citation>
    <scope>IDENTIFICATION</scope>
</reference>
<dbReference type="InterPro" id="IPR000719">
    <property type="entry name" value="Prot_kinase_dom"/>
</dbReference>
<proteinExistence type="predicted"/>
<sequence length="134" mass="15123">MSNDESVMIIEDEEEIQPLPVISQKYGLIRELNRGSYGVVYLGIDISVNPPEELVLEKNLIDLRKLAAQSKHNTLSNLIILKVGYKILDTLQFIHSQEYVHRDIKPANLMISSNLKADVQVKIIDLDLNGQVLA</sequence>
<feature type="domain" description="Protein kinase" evidence="2">
    <location>
        <begin position="1"/>
        <end position="134"/>
    </location>
</feature>
<dbReference type="PROSITE" id="PS00108">
    <property type="entry name" value="PROTEIN_KINASE_ST"/>
    <property type="match status" value="1"/>
</dbReference>
<dbReference type="InterPro" id="IPR008271">
    <property type="entry name" value="Ser/Thr_kinase_AS"/>
</dbReference>
<dbReference type="STRING" id="1561998.A0A1I7UWZ3"/>
<dbReference type="GO" id="GO:0005524">
    <property type="term" value="F:ATP binding"/>
    <property type="evidence" value="ECO:0007669"/>
    <property type="project" value="InterPro"/>
</dbReference>
<evidence type="ECO:0000313" key="3">
    <source>
        <dbReference type="Proteomes" id="UP000095282"/>
    </source>
</evidence>
<dbReference type="GO" id="GO:0004674">
    <property type="term" value="F:protein serine/threonine kinase activity"/>
    <property type="evidence" value="ECO:0007669"/>
    <property type="project" value="UniProtKB-EC"/>
</dbReference>
<accession>A0A1I7UWZ3</accession>
<dbReference type="EC" id="2.7.11.1" evidence="1"/>